<evidence type="ECO:0000313" key="2">
    <source>
        <dbReference type="EMBL" id="KAK0705504.1"/>
    </source>
</evidence>
<comment type="caution">
    <text evidence="2">The sequence shown here is derived from an EMBL/GenBank/DDBJ whole genome shotgun (WGS) entry which is preliminary data.</text>
</comment>
<keyword evidence="3" id="KW-1185">Reference proteome</keyword>
<dbReference type="EMBL" id="JAUKUA010000007">
    <property type="protein sequence ID" value="KAK0705504.1"/>
    <property type="molecule type" value="Genomic_DNA"/>
</dbReference>
<keyword evidence="1" id="KW-0812">Transmembrane</keyword>
<keyword evidence="1" id="KW-0472">Membrane</keyword>
<evidence type="ECO:0000256" key="1">
    <source>
        <dbReference type="SAM" id="Phobius"/>
    </source>
</evidence>
<keyword evidence="1" id="KW-1133">Transmembrane helix</keyword>
<protein>
    <submittedName>
        <fullName evidence="2">Uncharacterized protein</fullName>
    </submittedName>
</protein>
<dbReference type="Proteomes" id="UP001172102">
    <property type="component" value="Unassembled WGS sequence"/>
</dbReference>
<name>A0AA39ZXV8_9PEZI</name>
<evidence type="ECO:0000313" key="3">
    <source>
        <dbReference type="Proteomes" id="UP001172102"/>
    </source>
</evidence>
<accession>A0AA39ZXV8</accession>
<gene>
    <name evidence="2" type="ORF">B0H67DRAFT_385376</name>
</gene>
<dbReference type="AlphaFoldDB" id="A0AA39ZXV8"/>
<feature type="transmembrane region" description="Helical" evidence="1">
    <location>
        <begin position="68"/>
        <end position="87"/>
    </location>
</feature>
<organism evidence="2 3">
    <name type="scientific">Lasiosphaeris hirsuta</name>
    <dbReference type="NCBI Taxonomy" id="260670"/>
    <lineage>
        <taxon>Eukaryota</taxon>
        <taxon>Fungi</taxon>
        <taxon>Dikarya</taxon>
        <taxon>Ascomycota</taxon>
        <taxon>Pezizomycotina</taxon>
        <taxon>Sordariomycetes</taxon>
        <taxon>Sordariomycetidae</taxon>
        <taxon>Sordariales</taxon>
        <taxon>Lasiosphaeriaceae</taxon>
        <taxon>Lasiosphaeris</taxon>
    </lineage>
</organism>
<sequence>MMTMWITKETTTTTAMTILVMPTTVTTMVTGGAAAPGGEGVTWPQFLKWLIESLPGAVALNEVDWMNAWIGFGTLLLAVVLLAPDFVR</sequence>
<proteinExistence type="predicted"/>
<reference evidence="2" key="1">
    <citation type="submission" date="2023-06" db="EMBL/GenBank/DDBJ databases">
        <title>Genome-scale phylogeny and comparative genomics of the fungal order Sordariales.</title>
        <authorList>
            <consortium name="Lawrence Berkeley National Laboratory"/>
            <person name="Hensen N."/>
            <person name="Bonometti L."/>
            <person name="Westerberg I."/>
            <person name="Brannstrom I.O."/>
            <person name="Guillou S."/>
            <person name="Cros-Aarteil S."/>
            <person name="Calhoun S."/>
            <person name="Haridas S."/>
            <person name="Kuo A."/>
            <person name="Mondo S."/>
            <person name="Pangilinan J."/>
            <person name="Riley R."/>
            <person name="Labutti K."/>
            <person name="Andreopoulos B."/>
            <person name="Lipzen A."/>
            <person name="Chen C."/>
            <person name="Yanf M."/>
            <person name="Daum C."/>
            <person name="Ng V."/>
            <person name="Clum A."/>
            <person name="Steindorff A."/>
            <person name="Ohm R."/>
            <person name="Martin F."/>
            <person name="Silar P."/>
            <person name="Natvig D."/>
            <person name="Lalanne C."/>
            <person name="Gautier V."/>
            <person name="Ament-Velasquez S.L."/>
            <person name="Kruys A."/>
            <person name="Hutchinson M.I."/>
            <person name="Powell A.J."/>
            <person name="Barry K."/>
            <person name="Miller A.N."/>
            <person name="Grigoriev I.V."/>
            <person name="Debuchy R."/>
            <person name="Gladieux P."/>
            <person name="Thoren M.H."/>
            <person name="Johannesson H."/>
        </authorList>
    </citation>
    <scope>NUCLEOTIDE SEQUENCE</scope>
    <source>
        <strain evidence="2">SMH4607-1</strain>
    </source>
</reference>